<protein>
    <submittedName>
        <fullName evidence="8">Autotransporter assembly complex family protein</fullName>
    </submittedName>
</protein>
<dbReference type="PANTHER" id="PTHR12815">
    <property type="entry name" value="SORTING AND ASSEMBLY MACHINERY SAMM50 PROTEIN FAMILY MEMBER"/>
    <property type="match status" value="1"/>
</dbReference>
<sequence>MAQSSSAAYTLEITGAGPLTRLLNDFLDIRQHASDADIAPDELQRLAGAAPQQVRELLATEGYFAPAIRQEIITTGTRPLVRIEVDPGQPTVVDAVDIQFAGAIAEDNDVNARRSAILRRQWSLAKGAIFRQGDWDNAKGNLLKNLLSRDYPAASLPQSEARIDPQRHTATLTVEADSGPAFTFGPLQVQGLKRYPRSRIDVLNPLQPNEPYSQDRLNELQARLQDSGYFKSVFATIDVNPEQPLTVPVRVDVTENQRRRLSLGGGFSTDTGPRLQAKFLDRNFLSRDWRLESELRIDRSTPLLAAEVTLPPISNGWTPSVGGRFERTDISGEISDRLRTDARLTSPDKNNEQAIGVSYLVENQRIDGNIANNRHALIATHAYTRRRVDNLLDPRRGYVAAIELGVGVRGLMTEQSLVRVLGRVTWLEPWTRQWKTVVRAQIGQVFGASRDSVPGDLLFRTGGDQTVRGYGYNSLGVSENNAVVGGRVMALLSTELVYQLTPQWGAAVFNDAGNAADSWRDFKVVMGTGVGARWRSPIGPVNLDLAYAHETRQPRLHFSIGYGF</sequence>
<gene>
    <name evidence="8" type="ORF">GCM10022212_36980</name>
</gene>
<accession>A0ABP7U138</accession>
<comment type="caution">
    <text evidence="8">The sequence shown here is derived from an EMBL/GenBank/DDBJ whole genome shotgun (WGS) entry which is preliminary data.</text>
</comment>
<organism evidence="8 9">
    <name type="scientific">Actimicrobium antarcticum</name>
    <dbReference type="NCBI Taxonomy" id="1051899"/>
    <lineage>
        <taxon>Bacteria</taxon>
        <taxon>Pseudomonadati</taxon>
        <taxon>Pseudomonadota</taxon>
        <taxon>Betaproteobacteria</taxon>
        <taxon>Burkholderiales</taxon>
        <taxon>Oxalobacteraceae</taxon>
        <taxon>Actimicrobium</taxon>
    </lineage>
</organism>
<reference evidence="9" key="1">
    <citation type="journal article" date="2019" name="Int. J. Syst. Evol. Microbiol.">
        <title>The Global Catalogue of Microorganisms (GCM) 10K type strain sequencing project: providing services to taxonomists for standard genome sequencing and annotation.</title>
        <authorList>
            <consortium name="The Broad Institute Genomics Platform"/>
            <consortium name="The Broad Institute Genome Sequencing Center for Infectious Disease"/>
            <person name="Wu L."/>
            <person name="Ma J."/>
        </authorList>
    </citation>
    <scope>NUCLEOTIDE SEQUENCE [LARGE SCALE GENOMIC DNA]</scope>
    <source>
        <strain evidence="9">JCM 16673</strain>
    </source>
</reference>
<dbReference type="Pfam" id="PF01103">
    <property type="entry name" value="Omp85"/>
    <property type="match status" value="1"/>
</dbReference>
<evidence type="ECO:0000256" key="3">
    <source>
        <dbReference type="ARBA" id="ARBA00022692"/>
    </source>
</evidence>
<keyword evidence="3" id="KW-0812">Transmembrane</keyword>
<evidence type="ECO:0000313" key="9">
    <source>
        <dbReference type="Proteomes" id="UP001501353"/>
    </source>
</evidence>
<keyword evidence="6" id="KW-0998">Cell outer membrane</keyword>
<dbReference type="Proteomes" id="UP001501353">
    <property type="component" value="Unassembled WGS sequence"/>
</dbReference>
<dbReference type="InterPro" id="IPR039910">
    <property type="entry name" value="D15-like"/>
</dbReference>
<evidence type="ECO:0000256" key="6">
    <source>
        <dbReference type="ARBA" id="ARBA00023237"/>
    </source>
</evidence>
<evidence type="ECO:0000256" key="1">
    <source>
        <dbReference type="ARBA" id="ARBA00004370"/>
    </source>
</evidence>
<evidence type="ECO:0000259" key="7">
    <source>
        <dbReference type="PROSITE" id="PS51779"/>
    </source>
</evidence>
<dbReference type="Gene3D" id="2.40.160.50">
    <property type="entry name" value="membrane protein fhac: a member of the omp85/tpsb transporter family"/>
    <property type="match status" value="1"/>
</dbReference>
<dbReference type="EMBL" id="BAAAZE010000016">
    <property type="protein sequence ID" value="GAA4034246.1"/>
    <property type="molecule type" value="Genomic_DNA"/>
</dbReference>
<dbReference type="Gene3D" id="3.10.20.310">
    <property type="entry name" value="membrane protein fhac"/>
    <property type="match status" value="2"/>
</dbReference>
<evidence type="ECO:0000256" key="2">
    <source>
        <dbReference type="ARBA" id="ARBA00022452"/>
    </source>
</evidence>
<keyword evidence="9" id="KW-1185">Reference proteome</keyword>
<keyword evidence="4" id="KW-0732">Signal</keyword>
<dbReference type="PROSITE" id="PS51779">
    <property type="entry name" value="POTRA"/>
    <property type="match status" value="1"/>
</dbReference>
<keyword evidence="5" id="KW-0472">Membrane</keyword>
<keyword evidence="2" id="KW-1134">Transmembrane beta strand</keyword>
<evidence type="ECO:0000313" key="8">
    <source>
        <dbReference type="EMBL" id="GAA4034246.1"/>
    </source>
</evidence>
<name>A0ABP7U138_9BURK</name>
<evidence type="ECO:0000256" key="4">
    <source>
        <dbReference type="ARBA" id="ARBA00022729"/>
    </source>
</evidence>
<proteinExistence type="predicted"/>
<dbReference type="Pfam" id="PF07244">
    <property type="entry name" value="POTRA"/>
    <property type="match status" value="1"/>
</dbReference>
<dbReference type="RefSeq" id="WP_344765674.1">
    <property type="nucleotide sequence ID" value="NZ_BAAAZE010000016.1"/>
</dbReference>
<dbReference type="InterPro" id="IPR034746">
    <property type="entry name" value="POTRA"/>
</dbReference>
<dbReference type="InterPro" id="IPR000184">
    <property type="entry name" value="Bac_surfAg_D15"/>
</dbReference>
<dbReference type="InterPro" id="IPR010827">
    <property type="entry name" value="BamA/TamA_POTRA"/>
</dbReference>
<dbReference type="PANTHER" id="PTHR12815:SF47">
    <property type="entry name" value="TRANSLOCATION AND ASSEMBLY MODULE SUBUNIT TAMA"/>
    <property type="match status" value="1"/>
</dbReference>
<comment type="subcellular location">
    <subcellularLocation>
        <location evidence="1">Membrane</location>
    </subcellularLocation>
</comment>
<feature type="domain" description="POTRA" evidence="7">
    <location>
        <begin position="182"/>
        <end position="256"/>
    </location>
</feature>
<evidence type="ECO:0000256" key="5">
    <source>
        <dbReference type="ARBA" id="ARBA00023136"/>
    </source>
</evidence>